<evidence type="ECO:0000256" key="3">
    <source>
        <dbReference type="ARBA" id="ARBA00022691"/>
    </source>
</evidence>
<evidence type="ECO:0000313" key="7">
    <source>
        <dbReference type="Proteomes" id="UP000316747"/>
    </source>
</evidence>
<dbReference type="AlphaFoldDB" id="A0A543HA67"/>
<feature type="region of interest" description="Disordered" evidence="4">
    <location>
        <begin position="1"/>
        <end position="26"/>
    </location>
</feature>
<dbReference type="SUPFAM" id="SSF53335">
    <property type="entry name" value="S-adenosyl-L-methionine-dependent methyltransferases"/>
    <property type="match status" value="1"/>
</dbReference>
<keyword evidence="2 6" id="KW-0808">Transferase</keyword>
<feature type="domain" description="Methyltransferase" evidence="5">
    <location>
        <begin position="59"/>
        <end position="148"/>
    </location>
</feature>
<organism evidence="6 7">
    <name type="scientific">Humibacillus xanthopallidus</name>
    <dbReference type="NCBI Taxonomy" id="412689"/>
    <lineage>
        <taxon>Bacteria</taxon>
        <taxon>Bacillati</taxon>
        <taxon>Actinomycetota</taxon>
        <taxon>Actinomycetes</taxon>
        <taxon>Micrococcales</taxon>
        <taxon>Intrasporangiaceae</taxon>
        <taxon>Humibacillus</taxon>
    </lineage>
</organism>
<dbReference type="GO" id="GO:0032259">
    <property type="term" value="P:methylation"/>
    <property type="evidence" value="ECO:0007669"/>
    <property type="project" value="UniProtKB-KW"/>
</dbReference>
<dbReference type="InterPro" id="IPR041698">
    <property type="entry name" value="Methyltransf_25"/>
</dbReference>
<dbReference type="PANTHER" id="PTHR43464:SF19">
    <property type="entry name" value="UBIQUINONE BIOSYNTHESIS O-METHYLTRANSFERASE, MITOCHONDRIAL"/>
    <property type="match status" value="1"/>
</dbReference>
<accession>A0A543HA67</accession>
<dbReference type="EMBL" id="VFPM01000005">
    <property type="protein sequence ID" value="TQM55221.1"/>
    <property type="molecule type" value="Genomic_DNA"/>
</dbReference>
<proteinExistence type="predicted"/>
<keyword evidence="3" id="KW-0949">S-adenosyl-L-methionine</keyword>
<sequence>MSTSDSSHAPEQQRPVGNERPGHGLHDWEERYAGEQLWSGKPNVALVAEVSDLTPGRALDIGCGEGGDAVWLARRGWRVTAIDVATNALARARAAGDAAGVDVDWVASGLVELADRDACFDLVTLFYPALMRTAGGEVEKALLDAVAPGGTLLVVHHANVDREVALSHGFDPDDYVGHDEVVAALGGGWVIERDEQRERDVTEGAGAHHHADLVVRARRLPHTSGSR</sequence>
<keyword evidence="1 6" id="KW-0489">Methyltransferase</keyword>
<evidence type="ECO:0000256" key="4">
    <source>
        <dbReference type="SAM" id="MobiDB-lite"/>
    </source>
</evidence>
<dbReference type="RefSeq" id="WP_141847417.1">
    <property type="nucleotide sequence ID" value="NZ_VFPM01000005.1"/>
</dbReference>
<evidence type="ECO:0000256" key="2">
    <source>
        <dbReference type="ARBA" id="ARBA00022679"/>
    </source>
</evidence>
<protein>
    <submittedName>
        <fullName evidence="6">Methyltransferase family protein</fullName>
    </submittedName>
</protein>
<feature type="compositionally biased region" description="Polar residues" evidence="4">
    <location>
        <begin position="1"/>
        <end position="10"/>
    </location>
</feature>
<evidence type="ECO:0000259" key="5">
    <source>
        <dbReference type="Pfam" id="PF13649"/>
    </source>
</evidence>
<gene>
    <name evidence="6" type="ORF">FBY41_4549</name>
</gene>
<evidence type="ECO:0000256" key="1">
    <source>
        <dbReference type="ARBA" id="ARBA00022603"/>
    </source>
</evidence>
<dbReference type="Proteomes" id="UP000316747">
    <property type="component" value="Unassembled WGS sequence"/>
</dbReference>
<dbReference type="Gene3D" id="3.40.50.150">
    <property type="entry name" value="Vaccinia Virus protein VP39"/>
    <property type="match status" value="1"/>
</dbReference>
<dbReference type="PANTHER" id="PTHR43464">
    <property type="entry name" value="METHYLTRANSFERASE"/>
    <property type="match status" value="1"/>
</dbReference>
<dbReference type="InterPro" id="IPR029063">
    <property type="entry name" value="SAM-dependent_MTases_sf"/>
</dbReference>
<dbReference type="CDD" id="cd02440">
    <property type="entry name" value="AdoMet_MTases"/>
    <property type="match status" value="1"/>
</dbReference>
<dbReference type="Pfam" id="PF13649">
    <property type="entry name" value="Methyltransf_25"/>
    <property type="match status" value="1"/>
</dbReference>
<reference evidence="6 7" key="1">
    <citation type="submission" date="2019-06" db="EMBL/GenBank/DDBJ databases">
        <title>Genome sequencing of plant associated microbes to promote plant fitness in Sorghum bicolor and Oryza sativa.</title>
        <authorList>
            <person name="Coleman-Derr D."/>
        </authorList>
    </citation>
    <scope>NUCLEOTIDE SEQUENCE [LARGE SCALE GENOMIC DNA]</scope>
    <source>
        <strain evidence="6 7">KV-663</strain>
    </source>
</reference>
<dbReference type="OrthoDB" id="9786503at2"/>
<name>A0A543HA67_9MICO</name>
<comment type="caution">
    <text evidence="6">The sequence shown here is derived from an EMBL/GenBank/DDBJ whole genome shotgun (WGS) entry which is preliminary data.</text>
</comment>
<keyword evidence="7" id="KW-1185">Reference proteome</keyword>
<evidence type="ECO:0000313" key="6">
    <source>
        <dbReference type="EMBL" id="TQM55221.1"/>
    </source>
</evidence>
<dbReference type="GO" id="GO:0008168">
    <property type="term" value="F:methyltransferase activity"/>
    <property type="evidence" value="ECO:0007669"/>
    <property type="project" value="UniProtKB-KW"/>
</dbReference>